<gene>
    <name evidence="1" type="ordered locus">Ethha_2431</name>
</gene>
<evidence type="ECO:0000313" key="1">
    <source>
        <dbReference type="EMBL" id="ADU27926.1"/>
    </source>
</evidence>
<organism evidence="1 2">
    <name type="scientific">Ethanoligenens harbinense (strain DSM 18485 / JCM 12961 / CGMCC 1.5033 / YUAN-3)</name>
    <dbReference type="NCBI Taxonomy" id="663278"/>
    <lineage>
        <taxon>Bacteria</taxon>
        <taxon>Bacillati</taxon>
        <taxon>Bacillota</taxon>
        <taxon>Clostridia</taxon>
        <taxon>Eubacteriales</taxon>
        <taxon>Oscillospiraceae</taxon>
        <taxon>Ethanoligenens</taxon>
    </lineage>
</organism>
<dbReference type="STRING" id="663278.Ethha_2431"/>
<dbReference type="KEGG" id="eha:Ethha_2431"/>
<dbReference type="Proteomes" id="UP000001551">
    <property type="component" value="Chromosome"/>
</dbReference>
<accession>E6U5B3</accession>
<keyword evidence="2" id="KW-1185">Reference proteome</keyword>
<sequence length="150" mass="18031">MRKKDIIEAREAMKGTYPEILRKLNALIAIGRGRALFTAVIYIEDNKTLTTSQKQYILNKVEAAQHECRRFLYIGWRFVWQLPVEMRDGVAYMDTFRYIRYLPAGRQQFRLLLKLIKMANHESNPDFIKSSYKKDLYYDAYRVLRNYYIK</sequence>
<reference evidence="1 2" key="1">
    <citation type="submission" date="2010-12" db="EMBL/GenBank/DDBJ databases">
        <title>Complete sequence of Ethanoligenens harbinense YUAN-3.</title>
        <authorList>
            <person name="Lucas S."/>
            <person name="Copeland A."/>
            <person name="Lapidus A."/>
            <person name="Cheng J.-F."/>
            <person name="Bruce D."/>
            <person name="Goodwin L."/>
            <person name="Pitluck S."/>
            <person name="Chertkov O."/>
            <person name="Misra M."/>
            <person name="Detter J.C."/>
            <person name="Han C."/>
            <person name="Tapia R."/>
            <person name="Land M."/>
            <person name="Hauser L."/>
            <person name="Jeffries C."/>
            <person name="Kyrpides N."/>
            <person name="Ivanova N."/>
            <person name="Mikhailova N."/>
            <person name="Wang A."/>
            <person name="Mouttaki H."/>
            <person name="He Z."/>
            <person name="Zhou J."/>
            <person name="Hemme C.L."/>
            <person name="Woyke T."/>
        </authorList>
    </citation>
    <scope>NUCLEOTIDE SEQUENCE [LARGE SCALE GENOMIC DNA]</scope>
    <source>
        <strain evidence="2">DSM 18485 / JCM 12961 / CGMCC 1.5033 / YUAN-3</strain>
    </source>
</reference>
<evidence type="ECO:0000313" key="2">
    <source>
        <dbReference type="Proteomes" id="UP000001551"/>
    </source>
</evidence>
<protein>
    <submittedName>
        <fullName evidence="1">Uncharacterized protein</fullName>
    </submittedName>
</protein>
<dbReference type="EMBL" id="CP002400">
    <property type="protein sequence ID" value="ADU27926.1"/>
    <property type="molecule type" value="Genomic_DNA"/>
</dbReference>
<dbReference type="AlphaFoldDB" id="E6U5B3"/>
<proteinExistence type="predicted"/>
<name>E6U5B3_ETHHY</name>
<dbReference type="RefSeq" id="WP_013486269.1">
    <property type="nucleotide sequence ID" value="NC_014828.1"/>
</dbReference>
<dbReference type="HOGENOM" id="CLU_1737778_0_0_9"/>